<dbReference type="GO" id="GO:0051536">
    <property type="term" value="F:iron-sulfur cluster binding"/>
    <property type="evidence" value="ECO:0007669"/>
    <property type="project" value="UniProtKB-KW"/>
</dbReference>
<gene>
    <name evidence="12" type="ORF">CQW49_01415</name>
</gene>
<reference evidence="13" key="1">
    <citation type="submission" date="2017-10" db="EMBL/GenBank/DDBJ databases">
        <title>Completed PacBio SMRT sequence of Methylosinus trichosporium OB3b reveals presence of a third large plasmid.</title>
        <authorList>
            <person name="Charles T.C."/>
            <person name="Lynch M.D.J."/>
            <person name="Heil J.R."/>
            <person name="Cheng J."/>
        </authorList>
    </citation>
    <scope>NUCLEOTIDE SEQUENCE [LARGE SCALE GENOMIC DNA]</scope>
    <source>
        <strain evidence="13">OB3b</strain>
    </source>
</reference>
<evidence type="ECO:0000256" key="2">
    <source>
        <dbReference type="ARBA" id="ARBA00003120"/>
    </source>
</evidence>
<dbReference type="AlphaFoldDB" id="A0A2D2CVG5"/>
<protein>
    <recommendedName>
        <fullName evidence="4">Cysteine desulfurase</fullName>
    </recommendedName>
</protein>
<name>A0A2D2CVG5_METT3</name>
<dbReference type="EMBL" id="CP023737">
    <property type="protein sequence ID" value="ATQ66700.1"/>
    <property type="molecule type" value="Genomic_DNA"/>
</dbReference>
<dbReference type="PIRSF" id="PIRSF005572">
    <property type="entry name" value="NifS"/>
    <property type="match status" value="1"/>
</dbReference>
<evidence type="ECO:0000256" key="6">
    <source>
        <dbReference type="ARBA" id="ARBA00022723"/>
    </source>
</evidence>
<evidence type="ECO:0000259" key="11">
    <source>
        <dbReference type="Pfam" id="PF00266"/>
    </source>
</evidence>
<comment type="cofactor">
    <cofactor evidence="1">
        <name>pyridoxal 5'-phosphate</name>
        <dbReference type="ChEBI" id="CHEBI:597326"/>
    </cofactor>
</comment>
<keyword evidence="8" id="KW-0408">Iron</keyword>
<evidence type="ECO:0000256" key="5">
    <source>
        <dbReference type="ARBA" id="ARBA00022679"/>
    </source>
</evidence>
<evidence type="ECO:0000313" key="13">
    <source>
        <dbReference type="Proteomes" id="UP000230709"/>
    </source>
</evidence>
<feature type="domain" description="Aminotransferase class V" evidence="11">
    <location>
        <begin position="4"/>
        <end position="365"/>
    </location>
</feature>
<dbReference type="Proteomes" id="UP000230709">
    <property type="component" value="Chromosome"/>
</dbReference>
<dbReference type="GO" id="GO:0008483">
    <property type="term" value="F:transaminase activity"/>
    <property type="evidence" value="ECO:0007669"/>
    <property type="project" value="UniProtKB-KW"/>
</dbReference>
<sequence>MRAYLDHNATTPLRPQARTAMLAAMEAVGNPSSVHAEGRAARSAVETARAQIAAGIGTSAKNLVFTSGATEAANLILTPFLQRSRDDAPLDLLLAGAGEHAAVLQGHRFQRDKVESVPLTPDGTLSLEALSGLLQCNKNRRILLALQAANNETGAVQPTRAAAELVHAAGGLMICDATQAVGRIETTFAATGADALFFSSHKLGGPAGAGALAFSDESLHIKEALLRGGGQEGGRRAGTENLPAILGFAAAFAVARETMAGEAERLGRLRGLLEEKVKESWPESVFLSAAAPRLPNTSAFQTTGGKAHTLLMALDMEGIALSTGSACSSGKVRRSHVLAAMGLEETEAVRASLGWSTTQEHVELFGIAFARVAKRIRARRTAA</sequence>
<dbReference type="InterPro" id="IPR015421">
    <property type="entry name" value="PyrdxlP-dep_Trfase_major"/>
</dbReference>
<evidence type="ECO:0000256" key="4">
    <source>
        <dbReference type="ARBA" id="ARBA00013558"/>
    </source>
</evidence>
<evidence type="ECO:0000256" key="9">
    <source>
        <dbReference type="ARBA" id="ARBA00023014"/>
    </source>
</evidence>
<dbReference type="PANTHER" id="PTHR11601">
    <property type="entry name" value="CYSTEINE DESULFURYLASE FAMILY MEMBER"/>
    <property type="match status" value="1"/>
</dbReference>
<dbReference type="InterPro" id="IPR016454">
    <property type="entry name" value="Cysteine_dSase"/>
</dbReference>
<proteinExistence type="inferred from homology"/>
<keyword evidence="6" id="KW-0479">Metal-binding</keyword>
<comment type="function">
    <text evidence="2">Catalyzes the removal of elemental sulfur atoms from cysteine to produce alanine. Seems to participate in the biosynthesis of the nitrogenase metalloclusters by providing the inorganic sulfur required for the Fe-S core formation.</text>
</comment>
<dbReference type="STRING" id="595536.GCA_000178815_00661"/>
<comment type="catalytic activity">
    <reaction evidence="10">
        <text>(sulfur carrier)-H + L-cysteine = (sulfur carrier)-SH + L-alanine</text>
        <dbReference type="Rhea" id="RHEA:43892"/>
        <dbReference type="Rhea" id="RHEA-COMP:14737"/>
        <dbReference type="Rhea" id="RHEA-COMP:14739"/>
        <dbReference type="ChEBI" id="CHEBI:29917"/>
        <dbReference type="ChEBI" id="CHEBI:35235"/>
        <dbReference type="ChEBI" id="CHEBI:57972"/>
        <dbReference type="ChEBI" id="CHEBI:64428"/>
        <dbReference type="EC" id="2.8.1.7"/>
    </reaction>
</comment>
<dbReference type="RefSeq" id="WP_003610795.1">
    <property type="nucleotide sequence ID" value="NZ_ADVE02000001.1"/>
</dbReference>
<organism evidence="12 13">
    <name type="scientific">Methylosinus trichosporium (strain ATCC 35070 / NCIMB 11131 / UNIQEM 75 / OB3b)</name>
    <dbReference type="NCBI Taxonomy" id="595536"/>
    <lineage>
        <taxon>Bacteria</taxon>
        <taxon>Pseudomonadati</taxon>
        <taxon>Pseudomonadota</taxon>
        <taxon>Alphaproteobacteria</taxon>
        <taxon>Hyphomicrobiales</taxon>
        <taxon>Methylocystaceae</taxon>
        <taxon>Methylosinus</taxon>
    </lineage>
</organism>
<dbReference type="InterPro" id="IPR015424">
    <property type="entry name" value="PyrdxlP-dep_Trfase"/>
</dbReference>
<dbReference type="InterPro" id="IPR015422">
    <property type="entry name" value="PyrdxlP-dep_Trfase_small"/>
</dbReference>
<dbReference type="GO" id="GO:0031071">
    <property type="term" value="F:cysteine desulfurase activity"/>
    <property type="evidence" value="ECO:0007669"/>
    <property type="project" value="UniProtKB-EC"/>
</dbReference>
<dbReference type="SUPFAM" id="SSF53383">
    <property type="entry name" value="PLP-dependent transferases"/>
    <property type="match status" value="1"/>
</dbReference>
<keyword evidence="12" id="KW-0032">Aminotransferase</keyword>
<keyword evidence="5 12" id="KW-0808">Transferase</keyword>
<evidence type="ECO:0000256" key="7">
    <source>
        <dbReference type="ARBA" id="ARBA00022898"/>
    </source>
</evidence>
<keyword evidence="13" id="KW-1185">Reference proteome</keyword>
<evidence type="ECO:0000256" key="3">
    <source>
        <dbReference type="ARBA" id="ARBA00006490"/>
    </source>
</evidence>
<dbReference type="Gene3D" id="1.10.260.50">
    <property type="match status" value="1"/>
</dbReference>
<dbReference type="PANTHER" id="PTHR11601:SF34">
    <property type="entry name" value="CYSTEINE DESULFURASE"/>
    <property type="match status" value="1"/>
</dbReference>
<dbReference type="Gene3D" id="3.40.640.10">
    <property type="entry name" value="Type I PLP-dependent aspartate aminotransferase-like (Major domain)"/>
    <property type="match status" value="1"/>
</dbReference>
<comment type="similarity">
    <text evidence="3">Belongs to the class-V pyridoxal-phosphate-dependent aminotransferase family. NifS/IscS subfamily.</text>
</comment>
<keyword evidence="9" id="KW-0411">Iron-sulfur</keyword>
<evidence type="ECO:0000313" key="12">
    <source>
        <dbReference type="EMBL" id="ATQ66700.1"/>
    </source>
</evidence>
<dbReference type="Pfam" id="PF00266">
    <property type="entry name" value="Aminotran_5"/>
    <property type="match status" value="1"/>
</dbReference>
<dbReference type="InterPro" id="IPR000192">
    <property type="entry name" value="Aminotrans_V_dom"/>
</dbReference>
<evidence type="ECO:0000256" key="1">
    <source>
        <dbReference type="ARBA" id="ARBA00001933"/>
    </source>
</evidence>
<evidence type="ECO:0000256" key="10">
    <source>
        <dbReference type="ARBA" id="ARBA00050776"/>
    </source>
</evidence>
<dbReference type="GO" id="GO:0046872">
    <property type="term" value="F:metal ion binding"/>
    <property type="evidence" value="ECO:0007669"/>
    <property type="project" value="UniProtKB-KW"/>
</dbReference>
<dbReference type="Gene3D" id="3.90.1150.10">
    <property type="entry name" value="Aspartate Aminotransferase, domain 1"/>
    <property type="match status" value="1"/>
</dbReference>
<dbReference type="KEGG" id="mtw:CQW49_01415"/>
<evidence type="ECO:0000256" key="8">
    <source>
        <dbReference type="ARBA" id="ARBA00023004"/>
    </source>
</evidence>
<accession>A0A2D2CVG5</accession>
<keyword evidence="7" id="KW-0663">Pyridoxal phosphate</keyword>